<dbReference type="EMBL" id="JTDL01000145">
    <property type="protein sequence ID" value="KHL01055.1"/>
    <property type="molecule type" value="Genomic_DNA"/>
</dbReference>
<feature type="transmembrane region" description="Helical" evidence="2">
    <location>
        <begin position="387"/>
        <end position="408"/>
    </location>
</feature>
<feature type="transmembrane region" description="Helical" evidence="2">
    <location>
        <begin position="284"/>
        <end position="307"/>
    </location>
</feature>
<dbReference type="RefSeq" id="WP_043126722.1">
    <property type="nucleotide sequence ID" value="NZ_JTDL01000145.1"/>
</dbReference>
<dbReference type="Proteomes" id="UP000030982">
    <property type="component" value="Unassembled WGS sequence"/>
</dbReference>
<feature type="transmembrane region" description="Helical" evidence="2">
    <location>
        <begin position="195"/>
        <end position="215"/>
    </location>
</feature>
<evidence type="ECO:0000256" key="2">
    <source>
        <dbReference type="SAM" id="Phobius"/>
    </source>
</evidence>
<feature type="transmembrane region" description="Helical" evidence="2">
    <location>
        <begin position="359"/>
        <end position="380"/>
    </location>
</feature>
<keyword evidence="2" id="KW-1133">Transmembrane helix</keyword>
<feature type="transmembrane region" description="Helical" evidence="2">
    <location>
        <begin position="135"/>
        <end position="156"/>
    </location>
</feature>
<organism evidence="3 4">
    <name type="scientific">Sinomonas humi</name>
    <dbReference type="NCBI Taxonomy" id="1338436"/>
    <lineage>
        <taxon>Bacteria</taxon>
        <taxon>Bacillati</taxon>
        <taxon>Actinomycetota</taxon>
        <taxon>Actinomycetes</taxon>
        <taxon>Micrococcales</taxon>
        <taxon>Micrococcaceae</taxon>
        <taxon>Sinomonas</taxon>
    </lineage>
</organism>
<feature type="transmembrane region" description="Helical" evidence="2">
    <location>
        <begin position="457"/>
        <end position="480"/>
    </location>
</feature>
<feature type="transmembrane region" description="Helical" evidence="2">
    <location>
        <begin position="414"/>
        <end position="437"/>
    </location>
</feature>
<reference evidence="3 4" key="1">
    <citation type="submission" date="2014-09" db="EMBL/GenBank/DDBJ databases">
        <title>Genome sequence of Sinomonas sp. MUSC 117.</title>
        <authorList>
            <person name="Lee L.-H."/>
        </authorList>
    </citation>
    <scope>NUCLEOTIDE SEQUENCE [LARGE SCALE GENOMIC DNA]</scope>
    <source>
        <strain evidence="3 4">MUSC 117</strain>
    </source>
</reference>
<feature type="compositionally biased region" description="Low complexity" evidence="1">
    <location>
        <begin position="812"/>
        <end position="827"/>
    </location>
</feature>
<evidence type="ECO:0008006" key="5">
    <source>
        <dbReference type="Google" id="ProtNLM"/>
    </source>
</evidence>
<gene>
    <name evidence="3" type="ORF">LK10_18060</name>
</gene>
<evidence type="ECO:0000313" key="4">
    <source>
        <dbReference type="Proteomes" id="UP000030982"/>
    </source>
</evidence>
<feature type="transmembrane region" description="Helical" evidence="2">
    <location>
        <begin position="609"/>
        <end position="629"/>
    </location>
</feature>
<accession>A0A0B2ABU2</accession>
<dbReference type="STRING" id="1338436.LK10_18060"/>
<sequence length="918" mass="97610">MSTAPIGSAPALEVLELRVHGVRNTPPQEMLGTPVDNVELAHDGVIPLGDNLAGFYTPKTSLPGQKTRLEAYSWGNLDRFSKGNTLLGKIGRVLYNLGWFLIAPFGFANAAYWARAFRPDPSREGGLRTGSGGAMVRLFGLLLTLLLVAAVSTVAFDLVAVQCFQPTGTPGTWKVCSALPSQFDGLRDLTRGQRLAALSLAPILAVVLVALLGLVSDVRFRTRAGDAARALANPTQEDAFALAVPSLWVRRRINSPTGMLHLAASIHLVVILLMADAWPRDGASAPALLCVAGVQLVVVAGVVAAWARSVHPPIVSDFWSSRYLWAGLLVAAALLTYLACVVTEVQLPNETPRAPFTSGQLTPTIILVCLTILATVGCVVRSGYNEWIATSVLTVGVAALVVAVGGWLDPLGWAANAAALAVVVLSGLGFVVPFVVLRRRDPHRREHAWHGAGPGVFMYLALVVAAFLASAVALGIGSYLRAGRLQSTPDRSDPLFRDLTIPAGAHDIAVPTAFWAFGGVLALIVVFVAGLLCVLAWFGMRKAVIASPPVDPSEAVFAREIDAVRRSSAFMQRAEPLLHTLSWVVGVTVTVSLAFTVMRQAQGVTGRWAWVQSVLAGWFGGPAGVAGFFAIAQWVVLTSVVLGALAVLTAAVTNAATLGRGRPLGLLWDLMAWLPRAAHPFGPACFSERAVPELADRMIRWLEPDGIPAPRRRVLLATHSLGTVLGVAALFHLAALGRMDLLRKVRLLTFGMQLRPYFGRFFPELFGPEVLGTPGVAGPSFWSADPWAGKDLDGQALGTASGRGPGRKLRAVAKPAPAAANDGAGSPPAASVPLTGLLDIPAGAFSLVPRPQPVWINLWRRTDYLGFPGYSYSAEPNNLDRLALEMEPDSYMARVATHGNYLPTLAYLQARDDLLVGW</sequence>
<name>A0A0B2ABU2_9MICC</name>
<evidence type="ECO:0000313" key="3">
    <source>
        <dbReference type="EMBL" id="KHL01055.1"/>
    </source>
</evidence>
<keyword evidence="2" id="KW-0472">Membrane</keyword>
<feature type="transmembrane region" description="Helical" evidence="2">
    <location>
        <begin position="514"/>
        <end position="538"/>
    </location>
</feature>
<proteinExistence type="predicted"/>
<feature type="transmembrane region" description="Helical" evidence="2">
    <location>
        <begin position="259"/>
        <end position="278"/>
    </location>
</feature>
<comment type="caution">
    <text evidence="3">The sequence shown here is derived from an EMBL/GenBank/DDBJ whole genome shotgun (WGS) entry which is preliminary data.</text>
</comment>
<feature type="region of interest" description="Disordered" evidence="1">
    <location>
        <begin position="795"/>
        <end position="827"/>
    </location>
</feature>
<feature type="transmembrane region" description="Helical" evidence="2">
    <location>
        <begin position="576"/>
        <end position="597"/>
    </location>
</feature>
<protein>
    <recommendedName>
        <fullName evidence="5">Integral membrane protein</fullName>
    </recommendedName>
</protein>
<keyword evidence="2" id="KW-0812">Transmembrane</keyword>
<feature type="transmembrane region" description="Helical" evidence="2">
    <location>
        <begin position="714"/>
        <end position="736"/>
    </location>
</feature>
<dbReference type="AlphaFoldDB" id="A0A0B2ABU2"/>
<evidence type="ECO:0000256" key="1">
    <source>
        <dbReference type="SAM" id="MobiDB-lite"/>
    </source>
</evidence>
<feature type="transmembrane region" description="Helical" evidence="2">
    <location>
        <begin position="319"/>
        <end position="339"/>
    </location>
</feature>
<feature type="transmembrane region" description="Helical" evidence="2">
    <location>
        <begin position="636"/>
        <end position="658"/>
    </location>
</feature>
<feature type="transmembrane region" description="Helical" evidence="2">
    <location>
        <begin position="93"/>
        <end position="114"/>
    </location>
</feature>
<keyword evidence="4" id="KW-1185">Reference proteome</keyword>